<accession>A0AAE1VDL4</accession>
<dbReference type="Proteomes" id="UP001291623">
    <property type="component" value="Unassembled WGS sequence"/>
</dbReference>
<evidence type="ECO:0000259" key="2">
    <source>
        <dbReference type="PROSITE" id="PS51840"/>
    </source>
</evidence>
<feature type="compositionally biased region" description="Polar residues" evidence="1">
    <location>
        <begin position="424"/>
        <end position="433"/>
    </location>
</feature>
<protein>
    <recommendedName>
        <fullName evidence="2">C2 NT-type domain-containing protein</fullName>
    </recommendedName>
</protein>
<keyword evidence="4" id="KW-1185">Reference proteome</keyword>
<dbReference type="InterPro" id="IPR021827">
    <property type="entry name" value="Nup186/Nup192/Nup205"/>
</dbReference>
<evidence type="ECO:0000313" key="4">
    <source>
        <dbReference type="Proteomes" id="UP001291623"/>
    </source>
</evidence>
<feature type="region of interest" description="Disordered" evidence="1">
    <location>
        <begin position="130"/>
        <end position="192"/>
    </location>
</feature>
<feature type="compositionally biased region" description="Basic and acidic residues" evidence="1">
    <location>
        <begin position="453"/>
        <end position="465"/>
    </location>
</feature>
<feature type="compositionally biased region" description="Low complexity" evidence="1">
    <location>
        <begin position="274"/>
        <end position="287"/>
    </location>
</feature>
<dbReference type="InterPro" id="IPR019448">
    <property type="entry name" value="NT-C2"/>
</dbReference>
<proteinExistence type="predicted"/>
<dbReference type="PROSITE" id="PS51840">
    <property type="entry name" value="C2_NT"/>
    <property type="match status" value="1"/>
</dbReference>
<dbReference type="GO" id="GO:0005643">
    <property type="term" value="C:nuclear pore"/>
    <property type="evidence" value="ECO:0007669"/>
    <property type="project" value="InterPro"/>
</dbReference>
<organism evidence="3 4">
    <name type="scientific">Anisodus tanguticus</name>
    <dbReference type="NCBI Taxonomy" id="243964"/>
    <lineage>
        <taxon>Eukaryota</taxon>
        <taxon>Viridiplantae</taxon>
        <taxon>Streptophyta</taxon>
        <taxon>Embryophyta</taxon>
        <taxon>Tracheophyta</taxon>
        <taxon>Spermatophyta</taxon>
        <taxon>Magnoliopsida</taxon>
        <taxon>eudicotyledons</taxon>
        <taxon>Gunneridae</taxon>
        <taxon>Pentapetalae</taxon>
        <taxon>asterids</taxon>
        <taxon>lamiids</taxon>
        <taxon>Solanales</taxon>
        <taxon>Solanaceae</taxon>
        <taxon>Solanoideae</taxon>
        <taxon>Hyoscyameae</taxon>
        <taxon>Anisodus</taxon>
    </lineage>
</organism>
<dbReference type="PANTHER" id="PTHR31344">
    <property type="entry name" value="NUCLEAR PORE COMPLEX PROTEIN NUP205"/>
    <property type="match status" value="1"/>
</dbReference>
<dbReference type="EMBL" id="JAVYJV010000012">
    <property type="protein sequence ID" value="KAK4357609.1"/>
    <property type="molecule type" value="Genomic_DNA"/>
</dbReference>
<feature type="domain" description="C2 NT-type" evidence="2">
    <location>
        <begin position="2"/>
        <end position="147"/>
    </location>
</feature>
<feature type="compositionally biased region" description="Polar residues" evidence="1">
    <location>
        <begin position="135"/>
        <end position="145"/>
    </location>
</feature>
<name>A0AAE1VDL4_9SOLA</name>
<feature type="compositionally biased region" description="Polar residues" evidence="1">
    <location>
        <begin position="224"/>
        <end position="233"/>
    </location>
</feature>
<sequence length="1051" mass="115771">MVHFPPNERDPFKQKISCEEVDEIKPWPPSQSLKSVLLQWENDGQSSGSIVSTVGDASIGFRESFTLPLTLSREKKAHDKFQKNFLDFYLYELRKDKTTRGQLLGTSLINLADFGLIEEVVSIYTPLNCKKSSKGSEQPALSSPVSVGKEQESVADSVNGKNEDDYEIASFTDDESSHSSQNVARFSPSPQGKIAHESIIENLLRDDPEPDLLLGLDSAAMHMDSTSRSSRNPARNVAPGLSGSLSLNRENYGSNTTSSSKFSDRSMTSLQKKSASQVTGSSSSLQSYGNKNGKATFLKQQSVMCDVQEDNADTKGLPKDGIKLSAENGRVHRFTSNISYLNASIEDNFDPADSYNDRRQDSLDKPKGHAGSTVLTDLHVGVVNGKGMELLEIDQDEDNLKEIPHFSEIKLGRKHKGDTLYSNKVQGSSITNGKSKHVKSHDLANRSGQNPEKAVKLHVSEDARSNGKGNKPTINGSPDRKNESRIETLEEELREAAAVEVSLYSVVAEHGGSAHKVHAPARCLSRFYAHACTAKYQAKQAGAARAAVSGLVLVSKACGNDVPRLTFWLSNSVMLRAIVSQAAGGRKEDDRPYAASNTGKTSLNARSLKKRNEVSFNKDHNSLTEELGDWEDIETFMLALEQVEAWIFSRIVESVWWQTLTPHMQNTAANSGGRSVSSSVKKTYGCRSCLGDQEQGNFSIELRKKAFKDACERLCPVRAGGHECGCLPLLARLVMEQLVSRLDVAMFNAILRESAEEMPTDPVSDPICDSKVLPIPAAKSSFGAGAQLKNASWKKKMLRLILLRDDLNKMLIERFINLANSFSPKMLRDLLLLLRMHASIGDWSRWLSTLFGIEENDSSGDNEDLLHDKVPGPAKPFHLLNALSSLMMLPFEMLADPQMRKEVCPILGPTLIRRVLNGFVPDEFCPIPVPPEVLTALDSEDAEDFPEESVSTVPFTASPTAYIPPLVRSIKTFLGETGNQSLQRSGSSVLKKSYTSDDELDELDSPLASIIADRFRGSPNLVKINLIAKGKGDRKVVRYQLLRQVWRAEEH</sequence>
<feature type="compositionally biased region" description="Polar residues" evidence="1">
    <location>
        <begin position="178"/>
        <end position="190"/>
    </location>
</feature>
<feature type="compositionally biased region" description="Polar residues" evidence="1">
    <location>
        <begin position="243"/>
        <end position="273"/>
    </location>
</feature>
<feature type="region of interest" description="Disordered" evidence="1">
    <location>
        <begin position="424"/>
        <end position="486"/>
    </location>
</feature>
<dbReference type="PANTHER" id="PTHR31344:SF24">
    <property type="entry name" value="C2 NT-TYPE DOMAIN-CONTAINING PROTEIN"/>
    <property type="match status" value="1"/>
</dbReference>
<dbReference type="AlphaFoldDB" id="A0AAE1VDL4"/>
<gene>
    <name evidence="3" type="ORF">RND71_023219</name>
</gene>
<dbReference type="Pfam" id="PF10358">
    <property type="entry name" value="NT-C2"/>
    <property type="match status" value="1"/>
</dbReference>
<evidence type="ECO:0000256" key="1">
    <source>
        <dbReference type="SAM" id="MobiDB-lite"/>
    </source>
</evidence>
<feature type="region of interest" description="Disordered" evidence="1">
    <location>
        <begin position="223"/>
        <end position="289"/>
    </location>
</feature>
<evidence type="ECO:0000313" key="3">
    <source>
        <dbReference type="EMBL" id="KAK4357609.1"/>
    </source>
</evidence>
<comment type="caution">
    <text evidence="3">The sequence shown here is derived from an EMBL/GenBank/DDBJ whole genome shotgun (WGS) entry which is preliminary data.</text>
</comment>
<reference evidence="3" key="1">
    <citation type="submission" date="2023-12" db="EMBL/GenBank/DDBJ databases">
        <title>Genome assembly of Anisodus tanguticus.</title>
        <authorList>
            <person name="Wang Y.-J."/>
        </authorList>
    </citation>
    <scope>NUCLEOTIDE SEQUENCE</scope>
    <source>
        <strain evidence="3">KB-2021</strain>
        <tissue evidence="3">Leaf</tissue>
    </source>
</reference>